<dbReference type="PANTHER" id="PTHR48101:SF4">
    <property type="entry name" value="METHYLMALONYL-COA MUTASE, MITOCHONDRIAL"/>
    <property type="match status" value="1"/>
</dbReference>
<dbReference type="EMBL" id="CAFBLM010000040">
    <property type="protein sequence ID" value="CAB4873526.1"/>
    <property type="molecule type" value="Genomic_DNA"/>
</dbReference>
<dbReference type="InterPro" id="IPR016176">
    <property type="entry name" value="Cbl-dep_enz_cat"/>
</dbReference>
<organism evidence="2">
    <name type="scientific">freshwater metagenome</name>
    <dbReference type="NCBI Taxonomy" id="449393"/>
    <lineage>
        <taxon>unclassified sequences</taxon>
        <taxon>metagenomes</taxon>
        <taxon>ecological metagenomes</taxon>
    </lineage>
</organism>
<dbReference type="AlphaFoldDB" id="A0A6J7DSE2"/>
<dbReference type="CDD" id="cd03677">
    <property type="entry name" value="MM_CoA_mutase_beta"/>
    <property type="match status" value="1"/>
</dbReference>
<dbReference type="GO" id="GO:0016866">
    <property type="term" value="F:intramolecular transferase activity"/>
    <property type="evidence" value="ECO:0007669"/>
    <property type="project" value="InterPro"/>
</dbReference>
<feature type="domain" description="Methylmalonyl-CoA mutase alpha/beta chain catalytic" evidence="1">
    <location>
        <begin position="79"/>
        <end position="492"/>
    </location>
</feature>
<reference evidence="2" key="1">
    <citation type="submission" date="2020-05" db="EMBL/GenBank/DDBJ databases">
        <authorList>
            <person name="Chiriac C."/>
            <person name="Salcher M."/>
            <person name="Ghai R."/>
            <person name="Kavagutti S V."/>
        </authorList>
    </citation>
    <scope>NUCLEOTIDE SEQUENCE</scope>
</reference>
<dbReference type="Gene3D" id="3.20.20.240">
    <property type="entry name" value="Methylmalonyl-CoA mutase"/>
    <property type="match status" value="1"/>
</dbReference>
<proteinExistence type="predicted"/>
<name>A0A6J7DSE2_9ZZZZ</name>
<evidence type="ECO:0000313" key="2">
    <source>
        <dbReference type="EMBL" id="CAB4873526.1"/>
    </source>
</evidence>
<gene>
    <name evidence="2" type="ORF">UFOPK3401_00941</name>
</gene>
<dbReference type="PANTHER" id="PTHR48101">
    <property type="entry name" value="METHYLMALONYL-COA MUTASE, MITOCHONDRIAL-RELATED"/>
    <property type="match status" value="1"/>
</dbReference>
<accession>A0A6J7DSE2</accession>
<dbReference type="GO" id="GO:0031419">
    <property type="term" value="F:cobalamin binding"/>
    <property type="evidence" value="ECO:0007669"/>
    <property type="project" value="InterPro"/>
</dbReference>
<protein>
    <submittedName>
        <fullName evidence="2">Unannotated protein</fullName>
    </submittedName>
</protein>
<sequence>MRLPCVLSPAQSRRPVRFRVPRPQYSEAMDLADEVLTTDLNPPALEQWRALVNKVLDRTGSLDASALDVAFVRKLTTVTDSGISLQPLYTHADELSQAPTPGSVPFTRGASAAGAVVAGWDVRALHGDPDTDLTATQILADLEGGVTSLWIKAGAYGVGLGDLSKVLEPVLLDLAAVVLDAADEGIEAARILEDIWAARGLEPDQVSGNFGLDPIGTAARTGNNPDLIPCVGFALATSQRYPNVRNFVVDGLVLHEAGATDVQELAGIIAIGTQYVRALVDAGLPVDQAFDQVEFRIAATADQFATIAKLRAARRLWSRVAQVSGAHQDQVSGACAMKQHVVTSWAMLSRRDPWVNLLRGTVAGFAAGVGGAHSVTVLPFDAAIGLPDAMSRRLARNTSALLIEESHVGRVVDPAGGSWFVESLTDQTAQLAWTLFTQIESRGGFSAELAAGRIATDLAHASTQRQVRIAHRKDALTGVSEFPNVYEVPVVREPAPAVENAGLPRIRYAQSFEVLRDRADAAPKTPVVLLAALGEVSDYTARTTFAKNFYESGGIRAEVVELTAQNLSRFENADLVCLCSSDEIYSQEGLTDAALLTDAGVGQIHLAGSGGELTSELNQAGVNTFITMGIDVVATLTQTLDSLGVQA</sequence>
<dbReference type="Gene3D" id="3.40.50.280">
    <property type="entry name" value="Cobalamin-binding domain"/>
    <property type="match status" value="1"/>
</dbReference>
<dbReference type="Pfam" id="PF01642">
    <property type="entry name" value="MM_CoA_mutase"/>
    <property type="match status" value="1"/>
</dbReference>
<dbReference type="SUPFAM" id="SSF51703">
    <property type="entry name" value="Cobalamin (vitamin B12)-dependent enzymes"/>
    <property type="match status" value="1"/>
</dbReference>
<dbReference type="InterPro" id="IPR006099">
    <property type="entry name" value="MeMalonylCoA_mutase_a/b_cat"/>
</dbReference>
<evidence type="ECO:0000259" key="1">
    <source>
        <dbReference type="Pfam" id="PF01642"/>
    </source>
</evidence>